<dbReference type="Proteomes" id="UP001165296">
    <property type="component" value="Unassembled WGS sequence"/>
</dbReference>
<feature type="chain" id="PRO_5045679467" evidence="2">
    <location>
        <begin position="20"/>
        <end position="307"/>
    </location>
</feature>
<evidence type="ECO:0000256" key="1">
    <source>
        <dbReference type="SAM" id="MobiDB-lite"/>
    </source>
</evidence>
<sequence>MKKQLLLCLLCLLPYLAAAQFPIGSAAILLVNGAHAGSKALKNRANKPGEFVTYFRVGQDSVASKRTPENKLRGAAAADIRALEQTLAAAHLQYRQAGKEFSFDNVTSSLYIQRIHTQQPKWEVTPYEQEAQFYSQESRSRSTAAREREQQARQLAQQKAAARQDSLVQMARRRQATADSLRAVILARVHYVQDSLSALAQQQLANEEAVVAVETTTSKPKAAANSSSAAKHSTTSTSSTKGKVKAKVASRPAVSSGPKVYICGNGRTEVYHASEGCSAMNRCTYQTLIMRTKEAQASGLRECMKCF</sequence>
<feature type="region of interest" description="Disordered" evidence="1">
    <location>
        <begin position="219"/>
        <end position="249"/>
    </location>
</feature>
<accession>A0ABS8AY60</accession>
<reference evidence="3" key="1">
    <citation type="submission" date="2021-10" db="EMBL/GenBank/DDBJ databases">
        <authorList>
            <person name="Dean J.D."/>
            <person name="Kim M.K."/>
            <person name="Newey C.N."/>
            <person name="Stoker T.S."/>
            <person name="Thompson D.W."/>
            <person name="Grose J.H."/>
        </authorList>
    </citation>
    <scope>NUCLEOTIDE SEQUENCE</scope>
    <source>
        <strain evidence="3">BT178</strain>
    </source>
</reference>
<dbReference type="EMBL" id="JAJADR010000010">
    <property type="protein sequence ID" value="MCB2410752.1"/>
    <property type="molecule type" value="Genomic_DNA"/>
</dbReference>
<feature type="compositionally biased region" description="Low complexity" evidence="1">
    <location>
        <begin position="219"/>
        <end position="241"/>
    </location>
</feature>
<feature type="compositionally biased region" description="Basic and acidic residues" evidence="1">
    <location>
        <begin position="138"/>
        <end position="151"/>
    </location>
</feature>
<name>A0ABS8AY60_9BACT</name>
<feature type="region of interest" description="Disordered" evidence="1">
    <location>
        <begin position="133"/>
        <end position="158"/>
    </location>
</feature>
<keyword evidence="4" id="KW-1185">Reference proteome</keyword>
<organism evidence="3 4">
    <name type="scientific">Hymenobacter lucidus</name>
    <dbReference type="NCBI Taxonomy" id="2880930"/>
    <lineage>
        <taxon>Bacteria</taxon>
        <taxon>Pseudomonadati</taxon>
        <taxon>Bacteroidota</taxon>
        <taxon>Cytophagia</taxon>
        <taxon>Cytophagales</taxon>
        <taxon>Hymenobacteraceae</taxon>
        <taxon>Hymenobacter</taxon>
    </lineage>
</organism>
<gene>
    <name evidence="3" type="ORF">LGH74_22380</name>
</gene>
<evidence type="ECO:0000313" key="4">
    <source>
        <dbReference type="Proteomes" id="UP001165296"/>
    </source>
</evidence>
<protein>
    <submittedName>
        <fullName evidence="3">Uncharacterized protein</fullName>
    </submittedName>
</protein>
<dbReference type="RefSeq" id="WP_226179956.1">
    <property type="nucleotide sequence ID" value="NZ_JAJADR010000010.1"/>
</dbReference>
<evidence type="ECO:0000313" key="3">
    <source>
        <dbReference type="EMBL" id="MCB2410752.1"/>
    </source>
</evidence>
<comment type="caution">
    <text evidence="3">The sequence shown here is derived from an EMBL/GenBank/DDBJ whole genome shotgun (WGS) entry which is preliminary data.</text>
</comment>
<evidence type="ECO:0000256" key="2">
    <source>
        <dbReference type="SAM" id="SignalP"/>
    </source>
</evidence>
<feature type="signal peptide" evidence="2">
    <location>
        <begin position="1"/>
        <end position="19"/>
    </location>
</feature>
<proteinExistence type="predicted"/>
<keyword evidence="2" id="KW-0732">Signal</keyword>